<evidence type="ECO:0000313" key="22">
    <source>
        <dbReference type="Ensembl" id="ENSSAUP00010052771.1"/>
    </source>
</evidence>
<evidence type="ECO:0000256" key="7">
    <source>
        <dbReference type="ARBA" id="ARBA00022882"/>
    </source>
</evidence>
<feature type="compositionally biased region" description="Basic and acidic residues" evidence="19">
    <location>
        <begin position="691"/>
        <end position="722"/>
    </location>
</feature>
<feature type="region of interest" description="Disordered" evidence="19">
    <location>
        <begin position="1427"/>
        <end position="1479"/>
    </location>
</feature>
<feature type="transmembrane region" description="Helical" evidence="20">
    <location>
        <begin position="1139"/>
        <end position="1157"/>
    </location>
</feature>
<comment type="function">
    <text evidence="17">Pore-forming subunit of a voltage-gated sodium (Nav) channel that directly mediates the depolarizing phase of action potentials in excitable membranes. Navs, also called VGSCs (voltage-gated sodium channels) or VDSCs (voltage-dependent sodium channels), operate by switching between closed and open conformations depending on the voltage difference across the membrane. In the open conformation they allow Na(+) ions to selectively pass through the pore, along their electrochemical gradient. The influx of Na+ ions provokes membrane depolarization, initiating the propagation of electrical signals throughout cells and tissues.</text>
</comment>
<keyword evidence="4" id="KW-1003">Cell membrane</keyword>
<dbReference type="FunFam" id="1.20.120.350:FF:000003">
    <property type="entry name" value="Voltage-dependent sodium channel"/>
    <property type="match status" value="1"/>
</dbReference>
<evidence type="ECO:0000256" key="14">
    <source>
        <dbReference type="ARBA" id="ARBA00023201"/>
    </source>
</evidence>
<name>A0A671XV84_SPAAU</name>
<keyword evidence="6" id="KW-0677">Repeat</keyword>
<evidence type="ECO:0000256" key="20">
    <source>
        <dbReference type="SAM" id="Phobius"/>
    </source>
</evidence>
<dbReference type="PANTHER" id="PTHR10037:SF223">
    <property type="entry name" value="SODIUM CHANNEL PROTEIN TYPE 4 SUBUNIT ALPHA"/>
    <property type="match status" value="1"/>
</dbReference>
<feature type="transmembrane region" description="Helical" evidence="20">
    <location>
        <begin position="1107"/>
        <end position="1127"/>
    </location>
</feature>
<reference evidence="22" key="1">
    <citation type="submission" date="2021-04" db="EMBL/GenBank/DDBJ databases">
        <authorList>
            <consortium name="Wellcome Sanger Institute Data Sharing"/>
        </authorList>
    </citation>
    <scope>NUCLEOTIDE SEQUENCE [LARGE SCALE GENOMIC DNA]</scope>
</reference>
<feature type="transmembrane region" description="Helical" evidence="20">
    <location>
        <begin position="794"/>
        <end position="810"/>
    </location>
</feature>
<dbReference type="SUPFAM" id="SSF81324">
    <property type="entry name" value="Voltage-gated potassium channels"/>
    <property type="match status" value="4"/>
</dbReference>
<feature type="transmembrane region" description="Helical" evidence="20">
    <location>
        <begin position="994"/>
        <end position="1016"/>
    </location>
</feature>
<feature type="transmembrane region" description="Helical" evidence="20">
    <location>
        <begin position="364"/>
        <end position="388"/>
    </location>
</feature>
<evidence type="ECO:0000256" key="5">
    <source>
        <dbReference type="ARBA" id="ARBA00022692"/>
    </source>
</evidence>
<comment type="subunit">
    <text evidence="18">Voltage-gated sodium (Nav) channels consist of an ion-conducting alpha subunit which is functional on its own associated with regulatory beta subunits.</text>
</comment>
<dbReference type="InterPro" id="IPR043203">
    <property type="entry name" value="VGCC_Ca_Na"/>
</dbReference>
<evidence type="ECO:0000256" key="3">
    <source>
        <dbReference type="ARBA" id="ARBA00022461"/>
    </source>
</evidence>
<evidence type="ECO:0000256" key="19">
    <source>
        <dbReference type="SAM" id="MobiDB-lite"/>
    </source>
</evidence>
<feature type="transmembrane region" description="Helical" evidence="20">
    <location>
        <begin position="886"/>
        <end position="906"/>
    </location>
</feature>
<evidence type="ECO:0000256" key="9">
    <source>
        <dbReference type="ARBA" id="ARBA00023053"/>
    </source>
</evidence>
<evidence type="ECO:0000256" key="4">
    <source>
        <dbReference type="ARBA" id="ARBA00022475"/>
    </source>
</evidence>
<feature type="compositionally biased region" description="Basic and acidic residues" evidence="19">
    <location>
        <begin position="1443"/>
        <end position="1457"/>
    </location>
</feature>
<comment type="subcellular location">
    <subcellularLocation>
        <location evidence="1">Cell membrane</location>
        <topology evidence="1">Multi-pass membrane protein</topology>
    </subcellularLocation>
</comment>
<feature type="region of interest" description="Disordered" evidence="19">
    <location>
        <begin position="660"/>
        <end position="679"/>
    </location>
</feature>
<keyword evidence="13" id="KW-0325">Glycoprotein</keyword>
<dbReference type="Gene3D" id="1.10.238.10">
    <property type="entry name" value="EF-hand"/>
    <property type="match status" value="1"/>
</dbReference>
<feature type="transmembrane region" description="Helical" evidence="20">
    <location>
        <begin position="569"/>
        <end position="598"/>
    </location>
</feature>
<evidence type="ECO:0000256" key="11">
    <source>
        <dbReference type="ARBA" id="ARBA00023136"/>
    </source>
</evidence>
<organism evidence="22 23">
    <name type="scientific">Sparus aurata</name>
    <name type="common">Gilthead sea bream</name>
    <dbReference type="NCBI Taxonomy" id="8175"/>
    <lineage>
        <taxon>Eukaryota</taxon>
        <taxon>Metazoa</taxon>
        <taxon>Chordata</taxon>
        <taxon>Craniata</taxon>
        <taxon>Vertebrata</taxon>
        <taxon>Euteleostomi</taxon>
        <taxon>Actinopterygii</taxon>
        <taxon>Neopterygii</taxon>
        <taxon>Teleostei</taxon>
        <taxon>Neoteleostei</taxon>
        <taxon>Acanthomorphata</taxon>
        <taxon>Eupercaria</taxon>
        <taxon>Spariformes</taxon>
        <taxon>Sparidae</taxon>
        <taxon>Sparus</taxon>
    </lineage>
</organism>
<feature type="transmembrane region" description="Helical" evidence="20">
    <location>
        <begin position="400"/>
        <end position="421"/>
    </location>
</feature>
<dbReference type="GO" id="GO:0086010">
    <property type="term" value="P:membrane depolarization during action potential"/>
    <property type="evidence" value="ECO:0007669"/>
    <property type="project" value="TreeGrafter"/>
</dbReference>
<reference evidence="22" key="3">
    <citation type="submission" date="2025-09" db="UniProtKB">
        <authorList>
            <consortium name="Ensembl"/>
        </authorList>
    </citation>
    <scope>IDENTIFICATION</scope>
</reference>
<evidence type="ECO:0000256" key="2">
    <source>
        <dbReference type="ARBA" id="ARBA00022448"/>
    </source>
</evidence>
<sequence length="1479" mass="170016">MLTILTNCTLMVISDLPTWVHYLQFVFTAIYTFEAIVKIVARGFCVGKFTFLRDPWNWLDFIIIILAFVSEFTDLHKFSVLSLAARVLKIIPVIPGMKATVGALVQSVKRLAGVIVLLVLGLCVLSLICMLLFMGNLKNKCVILPAWSNQTDDYTLHFTNQTPSSDFSYSEYLDRMENYYFLPGQLDALLCGNSSDSGICPEGFTCVRAGKNPNYGFTSYDSFGWSLLSQIRLMTQDFWDNLMMLTLRSSGKSYLTVFLLVIFPGSFCLLSLLLAVVVMAFCEQEEAVVTEAKRKEEQFKQIVEALKKRGETERATCQAERSENQNGEDDHKQKELGHQSSCPPCCLVLLQWNCCGCWRWCKQWLYAFVTNPFFDLVIVICLIFNILHMSTNHYPMTEEFVWHWIDAHLVFTAIFAAEMVLKILALDPYGYFQVGWNTFESILVLISLMDLAVADIQGFAWLSPIVLRVFRLARWWPSFNMFLGMIWRSMRNVTLLLFIMVFFFTVVGTQLFSQGYENCICRIAEDCELPRWHMTNIFSTFLVIFRVLWGEWVEVMWDCMEVSGKATCLVFFMTVMIIGNLLILNVFLTLLLSSFILVAPEEKDKNNLHKALEWIKTGLLALLGKKDPDHTGVDSIEENRKEYLSLNLVMSDQPMSEVKVLSSNHNNQTSSDHNTTPQKVPIATAEIDIEFKTPEDEQQKKKCDDVQKPTEHHEDHEDHEGNTPEDCCSDNTSQGAGRVWSNVKRACLLIVRHKYFEIVIIIIIMLSSVALMFEDVHLHQRQVLKIVVETADRVFTYLFLLEMLLKWIAHGLKKYFTDAWCWLDFLILDVFLVSLMADMLGFSGIGAIQFLRTLRALGPLRALSRFPGLRLVVEVLVQTIRPLFDVLLVCLTVWLLFSIVGVNMFAGKFHYCFNETSEEFFLPEVVNNKSDCFSLIMMNFTEVRWKNLHMNYDNVLNGYVTLLHLVTSADWMDTLYATVDARLVEDQPVYEHNIFMHLYFVCFFIIGIFFTFTYFIRAIMNYLQSDKFGRKHIFMTDEQYKFSKCLKERFSRYPRAPGPRPQNPGRARLFDLVTSRYFEFFIMGIICLNMVILAVETYDQSYEVDHILYWFQFTIVLIFLIEFILKISAFSQHYFADGLNVLDFVVLVVWIVGLFLADVLEKYFISPTVFSMLRLVRIAPILRLIRWARGIQKLLSAFVGSLPALFNMGLVFLLLMVTFSIFGMFNFAYVKRQYTINDMFNFETFWNSMICVFMISTTSGWGGMLYAMMNSPPDCDPYAEHPGSMVRGDCGNPTLGIVFFITFIFLSYLLLVYLYLTVIMETLNSEDMDALSDDDLQRFYKTWSKFDPDASQFIPYGELSDFCNALQGPLRIPKPNATKLSHMDLPLFPGDKIHCMDVFLTLASQVLGESAEMDGLIARMEEKFTANSSKVSNEPIGSTLRRKKEEEVAKVSREHTGRAWRSAETAAESEDDGGGVSGV</sequence>
<evidence type="ECO:0000256" key="1">
    <source>
        <dbReference type="ARBA" id="ARBA00004651"/>
    </source>
</evidence>
<evidence type="ECO:0000256" key="15">
    <source>
        <dbReference type="ARBA" id="ARBA00023303"/>
    </source>
</evidence>
<keyword evidence="3" id="KW-0894">Sodium channel</keyword>
<dbReference type="InterPro" id="IPR005821">
    <property type="entry name" value="Ion_trans_dom"/>
</dbReference>
<dbReference type="OMA" id="GMSTFGH"/>
<evidence type="ECO:0000256" key="6">
    <source>
        <dbReference type="ARBA" id="ARBA00022737"/>
    </source>
</evidence>
<reference evidence="22" key="2">
    <citation type="submission" date="2025-08" db="UniProtKB">
        <authorList>
            <consortium name="Ensembl"/>
        </authorList>
    </citation>
    <scope>IDENTIFICATION</scope>
</reference>
<evidence type="ECO:0000256" key="16">
    <source>
        <dbReference type="ARBA" id="ARBA00038083"/>
    </source>
</evidence>
<feature type="transmembrane region" description="Helical" evidence="20">
    <location>
        <begin position="830"/>
        <end position="851"/>
    </location>
</feature>
<feature type="compositionally biased region" description="Polar residues" evidence="19">
    <location>
        <begin position="1427"/>
        <end position="1436"/>
    </location>
</feature>
<dbReference type="GeneTree" id="ENSGT00940000167873"/>
<evidence type="ECO:0000256" key="18">
    <source>
        <dbReference type="ARBA" id="ARBA00064899"/>
    </source>
</evidence>
<dbReference type="Gene3D" id="1.20.120.350">
    <property type="entry name" value="Voltage-gated potassium channels. Chain C"/>
    <property type="match status" value="4"/>
</dbReference>
<evidence type="ECO:0000256" key="8">
    <source>
        <dbReference type="ARBA" id="ARBA00022989"/>
    </source>
</evidence>
<feature type="transmembrane region" description="Helical" evidence="20">
    <location>
        <begin position="1194"/>
        <end position="1225"/>
    </location>
</feature>
<dbReference type="FunFam" id="1.10.238.10:FF:000002">
    <property type="entry name" value="Sodium channel protein"/>
    <property type="match status" value="1"/>
</dbReference>
<keyword evidence="11 20" id="KW-0472">Membrane</keyword>
<feature type="transmembrane region" description="Helical" evidence="20">
    <location>
        <begin position="1245"/>
        <end position="1267"/>
    </location>
</feature>
<dbReference type="GO" id="GO:0005248">
    <property type="term" value="F:voltage-gated sodium channel activity"/>
    <property type="evidence" value="ECO:0007669"/>
    <property type="project" value="TreeGrafter"/>
</dbReference>
<feature type="transmembrane region" description="Helical" evidence="20">
    <location>
        <begin position="254"/>
        <end position="281"/>
    </location>
</feature>
<dbReference type="SUPFAM" id="SSF47473">
    <property type="entry name" value="EF-hand"/>
    <property type="match status" value="1"/>
</dbReference>
<dbReference type="PROSITE" id="PS50222">
    <property type="entry name" value="EF_HAND_2"/>
    <property type="match status" value="1"/>
</dbReference>
<proteinExistence type="inferred from homology"/>
<feature type="transmembrane region" description="Helical" evidence="20">
    <location>
        <begin position="20"/>
        <end position="44"/>
    </location>
</feature>
<keyword evidence="10" id="KW-0406">Ion transport</keyword>
<dbReference type="GO" id="GO:0001518">
    <property type="term" value="C:voltage-gated sodium channel complex"/>
    <property type="evidence" value="ECO:0007669"/>
    <property type="project" value="TreeGrafter"/>
</dbReference>
<evidence type="ECO:0000256" key="17">
    <source>
        <dbReference type="ARBA" id="ARBA00055248"/>
    </source>
</evidence>
<evidence type="ECO:0000256" key="12">
    <source>
        <dbReference type="ARBA" id="ARBA00023157"/>
    </source>
</evidence>
<feature type="transmembrane region" description="Helical" evidence="20">
    <location>
        <begin position="755"/>
        <end position="773"/>
    </location>
</feature>
<feature type="transmembrane region" description="Helical" evidence="20">
    <location>
        <begin position="491"/>
        <end position="512"/>
    </location>
</feature>
<feature type="compositionally biased region" description="Polar residues" evidence="19">
    <location>
        <begin position="661"/>
        <end position="678"/>
    </location>
</feature>
<dbReference type="FunFam" id="1.20.120.350:FF:000059">
    <property type="entry name" value="Sodium channel protein"/>
    <property type="match status" value="1"/>
</dbReference>
<dbReference type="InterPro" id="IPR011992">
    <property type="entry name" value="EF-hand-dom_pair"/>
</dbReference>
<keyword evidence="23" id="KW-1185">Reference proteome</keyword>
<protein>
    <recommendedName>
        <fullName evidence="21">EF-hand domain-containing protein</fullName>
    </recommendedName>
</protein>
<feature type="region of interest" description="Disordered" evidence="19">
    <location>
        <begin position="313"/>
        <end position="333"/>
    </location>
</feature>
<dbReference type="FunFam" id="1.10.287.70:FF:000001">
    <property type="entry name" value="Sodium channel protein"/>
    <property type="match status" value="1"/>
</dbReference>
<evidence type="ECO:0000256" key="10">
    <source>
        <dbReference type="ARBA" id="ARBA00023065"/>
    </source>
</evidence>
<gene>
    <name evidence="22" type="primary">LOC115586328</name>
</gene>
<dbReference type="Ensembl" id="ENSSAUT00010055483.1">
    <property type="protein sequence ID" value="ENSSAUP00010052771.1"/>
    <property type="gene ID" value="ENSSAUG00010021877.1"/>
</dbReference>
<feature type="transmembrane region" description="Helical" evidence="20">
    <location>
        <begin position="56"/>
        <end position="73"/>
    </location>
</feature>
<feature type="transmembrane region" description="Helical" evidence="20">
    <location>
        <begin position="111"/>
        <end position="133"/>
    </location>
</feature>
<keyword evidence="9" id="KW-0915">Sodium</keyword>
<keyword evidence="7" id="KW-0851">Voltage-gated channel</keyword>
<dbReference type="InterPro" id="IPR027359">
    <property type="entry name" value="Volt_channel_dom_sf"/>
</dbReference>
<evidence type="ECO:0000259" key="21">
    <source>
        <dbReference type="PROSITE" id="PS50222"/>
    </source>
</evidence>
<keyword evidence="5 20" id="KW-0812">Transmembrane</keyword>
<evidence type="ECO:0000313" key="23">
    <source>
        <dbReference type="Proteomes" id="UP000472265"/>
    </source>
</evidence>
<feature type="transmembrane region" description="Helical" evidence="20">
    <location>
        <begin position="532"/>
        <end position="549"/>
    </location>
</feature>
<keyword evidence="2" id="KW-0813">Transport</keyword>
<keyword evidence="14" id="KW-0739">Sodium transport</keyword>
<dbReference type="Proteomes" id="UP000472265">
    <property type="component" value="Chromosome 8"/>
</dbReference>
<keyword evidence="15" id="KW-0407">Ion channel</keyword>
<accession>A0A671XV84</accession>
<dbReference type="GO" id="GO:0005509">
    <property type="term" value="F:calcium ion binding"/>
    <property type="evidence" value="ECO:0007669"/>
    <property type="project" value="InterPro"/>
</dbReference>
<feature type="region of interest" description="Disordered" evidence="19">
    <location>
        <begin position="691"/>
        <end position="734"/>
    </location>
</feature>
<feature type="transmembrane region" description="Helical" evidence="20">
    <location>
        <begin position="1295"/>
        <end position="1316"/>
    </location>
</feature>
<feature type="transmembrane region" description="Helical" evidence="20">
    <location>
        <begin position="1077"/>
        <end position="1095"/>
    </location>
</feature>
<dbReference type="PANTHER" id="PTHR10037">
    <property type="entry name" value="VOLTAGE-GATED CATION CHANNEL CALCIUM AND SODIUM"/>
    <property type="match status" value="1"/>
</dbReference>
<dbReference type="Gene3D" id="1.10.287.70">
    <property type="match status" value="4"/>
</dbReference>
<dbReference type="Pfam" id="PF00520">
    <property type="entry name" value="Ion_trans"/>
    <property type="match status" value="4"/>
</dbReference>
<keyword evidence="12" id="KW-1015">Disulfide bond</keyword>
<keyword evidence="8 20" id="KW-1133">Transmembrane helix</keyword>
<dbReference type="InParanoid" id="A0A671XV84"/>
<dbReference type="GO" id="GO:0019228">
    <property type="term" value="P:neuronal action potential"/>
    <property type="evidence" value="ECO:0007669"/>
    <property type="project" value="TreeGrafter"/>
</dbReference>
<comment type="similarity">
    <text evidence="16">Belongs to the sodium channel (TC 1.A.1.10) family. Nav1.4/SCN4A subfamily.</text>
</comment>
<dbReference type="InterPro" id="IPR002048">
    <property type="entry name" value="EF_hand_dom"/>
</dbReference>
<evidence type="ECO:0000256" key="13">
    <source>
        <dbReference type="ARBA" id="ARBA00023180"/>
    </source>
</evidence>
<feature type="domain" description="EF-hand" evidence="21">
    <location>
        <begin position="1334"/>
        <end position="1369"/>
    </location>
</feature>